<evidence type="ECO:0000313" key="9">
    <source>
        <dbReference type="Proteomes" id="UP000638981"/>
    </source>
</evidence>
<name>A0A918WJB4_9RHOB</name>
<sequence>MLTVETRHAVSQAETKTLDTEGLRRAFHAGGMFQPGEIRLVYSHYDRMIMGGAVPNGKALVLDHVKECGTASILDRRELGVVNIGGSGRVSAAGTDYAMEKGDVLYLPMGAGPVTFAGDGRFYILSAPAHKALEARLIRIEDAKSFRTGSAETANDRTIFQFIHPEVMQSCQLVVGYTQFHGGSVWNTMPAHLHDRRMEAYLYFDMPEDRRVFHFMGEPQETRHLVMANEEAVLSPPWSIHCGAGTGSYTFVWAMAGDNVDYRDVEVVPMGALR</sequence>
<proteinExistence type="inferred from homology"/>
<organism evidence="8 9">
    <name type="scientific">Neogemmobacter tilapiae</name>
    <dbReference type="NCBI Taxonomy" id="875041"/>
    <lineage>
        <taxon>Bacteria</taxon>
        <taxon>Pseudomonadati</taxon>
        <taxon>Pseudomonadota</taxon>
        <taxon>Alphaproteobacteria</taxon>
        <taxon>Rhodobacterales</taxon>
        <taxon>Paracoccaceae</taxon>
        <taxon>Neogemmobacter</taxon>
    </lineage>
</organism>
<dbReference type="PIRSF" id="PIRSF006625">
    <property type="entry name" value="KduI"/>
    <property type="match status" value="1"/>
</dbReference>
<comment type="pathway">
    <text evidence="2 7">Glycan metabolism; pectin degradation; 2-dehydro-3-deoxy-D-gluconate from pectin: step 4/5.</text>
</comment>
<feature type="binding site" evidence="7">
    <location>
        <position position="199"/>
    </location>
    <ligand>
        <name>Zn(2+)</name>
        <dbReference type="ChEBI" id="CHEBI:29105"/>
    </ligand>
</feature>
<dbReference type="RefSeq" id="WP_189411556.1">
    <property type="nucleotide sequence ID" value="NZ_BMYJ01000005.1"/>
</dbReference>
<dbReference type="InterPro" id="IPR027449">
    <property type="entry name" value="KduI_N"/>
</dbReference>
<dbReference type="AlphaFoldDB" id="A0A918WJB4"/>
<dbReference type="GO" id="GO:0042840">
    <property type="term" value="P:D-glucuronate catabolic process"/>
    <property type="evidence" value="ECO:0007669"/>
    <property type="project" value="TreeGrafter"/>
</dbReference>
<dbReference type="InterPro" id="IPR011051">
    <property type="entry name" value="RmlC_Cupin_sf"/>
</dbReference>
<gene>
    <name evidence="7 8" type="primary">kduI</name>
    <name evidence="8" type="ORF">GCM10007315_20480</name>
</gene>
<comment type="function">
    <text evidence="7">Catalyzes the isomerization of 5-dehydro-4-deoxy-D-glucuronate to 3-deoxy-D-glycero-2,5-hexodiulosonate.</text>
</comment>
<dbReference type="InterPro" id="IPR021120">
    <property type="entry name" value="KduI/IolB_isomerase"/>
</dbReference>
<keyword evidence="6 7" id="KW-0413">Isomerase</keyword>
<dbReference type="HAMAP" id="MF_00687">
    <property type="entry name" value="KduI"/>
    <property type="match status" value="1"/>
</dbReference>
<feature type="binding site" evidence="7">
    <location>
        <position position="241"/>
    </location>
    <ligand>
        <name>Zn(2+)</name>
        <dbReference type="ChEBI" id="CHEBI:29105"/>
    </ligand>
</feature>
<dbReference type="InterPro" id="IPR014710">
    <property type="entry name" value="RmlC-like_jellyroll"/>
</dbReference>
<dbReference type="SUPFAM" id="SSF51182">
    <property type="entry name" value="RmlC-like cupins"/>
    <property type="match status" value="1"/>
</dbReference>
<evidence type="ECO:0000256" key="1">
    <source>
        <dbReference type="ARBA" id="ARBA00000552"/>
    </source>
</evidence>
<evidence type="ECO:0000256" key="2">
    <source>
        <dbReference type="ARBA" id="ARBA00005148"/>
    </source>
</evidence>
<keyword evidence="9" id="KW-1185">Reference proteome</keyword>
<keyword evidence="4 7" id="KW-0479">Metal-binding</keyword>
<dbReference type="InterPro" id="IPR007045">
    <property type="entry name" value="KduI"/>
</dbReference>
<reference evidence="8" key="1">
    <citation type="journal article" date="2014" name="Int. J. Syst. Evol. Microbiol.">
        <title>Complete genome sequence of Corynebacterium casei LMG S-19264T (=DSM 44701T), isolated from a smear-ripened cheese.</title>
        <authorList>
            <consortium name="US DOE Joint Genome Institute (JGI-PGF)"/>
            <person name="Walter F."/>
            <person name="Albersmeier A."/>
            <person name="Kalinowski J."/>
            <person name="Ruckert C."/>
        </authorList>
    </citation>
    <scope>NUCLEOTIDE SEQUENCE</scope>
    <source>
        <strain evidence="8">KCTC 23310</strain>
    </source>
</reference>
<comment type="catalytic activity">
    <reaction evidence="1 7">
        <text>5-dehydro-4-deoxy-D-glucuronate = 3-deoxy-D-glycero-2,5-hexodiulosonate</text>
        <dbReference type="Rhea" id="RHEA:23896"/>
        <dbReference type="ChEBI" id="CHEBI:17117"/>
        <dbReference type="ChEBI" id="CHEBI:29071"/>
        <dbReference type="EC" id="5.3.1.17"/>
    </reaction>
</comment>
<keyword evidence="5 7" id="KW-0862">Zinc</keyword>
<dbReference type="CDD" id="cd20491">
    <property type="entry name" value="cupin_KduI_C"/>
    <property type="match status" value="1"/>
</dbReference>
<evidence type="ECO:0000313" key="8">
    <source>
        <dbReference type="EMBL" id="GHC56971.1"/>
    </source>
</evidence>
<dbReference type="PANTHER" id="PTHR38461:SF1">
    <property type="entry name" value="4-DEOXY-L-THREO-5-HEXOSULOSE-URONATE KETOL-ISOMERASE"/>
    <property type="match status" value="1"/>
</dbReference>
<evidence type="ECO:0000256" key="4">
    <source>
        <dbReference type="ARBA" id="ARBA00022723"/>
    </source>
</evidence>
<comment type="cofactor">
    <cofactor evidence="7">
        <name>Zn(2+)</name>
        <dbReference type="ChEBI" id="CHEBI:29105"/>
    </cofactor>
    <text evidence="7">Binds 1 zinc ion per subunit.</text>
</comment>
<accession>A0A918WJB4</accession>
<protein>
    <recommendedName>
        <fullName evidence="7">4-deoxy-L-threo-5-hexosulose-uronate ketol-isomerase</fullName>
        <ecNumber evidence="7">5.3.1.17</ecNumber>
    </recommendedName>
    <alternativeName>
        <fullName evidence="7">5-keto-4-deoxyuronate isomerase</fullName>
    </alternativeName>
    <alternativeName>
        <fullName evidence="7">DKI isomerase</fullName>
    </alternativeName>
</protein>
<dbReference type="Proteomes" id="UP000638981">
    <property type="component" value="Unassembled WGS sequence"/>
</dbReference>
<dbReference type="NCBIfam" id="NF002091">
    <property type="entry name" value="PRK00924.1"/>
    <property type="match status" value="1"/>
</dbReference>
<evidence type="ECO:0000256" key="7">
    <source>
        <dbReference type="HAMAP-Rule" id="MF_00687"/>
    </source>
</evidence>
<dbReference type="PANTHER" id="PTHR38461">
    <property type="entry name" value="4-DEOXY-L-THREO-5-HEXOSULOSE-URONATE KETOL-ISOMERASE"/>
    <property type="match status" value="1"/>
</dbReference>
<feature type="binding site" evidence="7">
    <location>
        <position position="192"/>
    </location>
    <ligand>
        <name>Zn(2+)</name>
        <dbReference type="ChEBI" id="CHEBI:29105"/>
    </ligand>
</feature>
<dbReference type="Pfam" id="PF04962">
    <property type="entry name" value="KduI"/>
    <property type="match status" value="1"/>
</dbReference>
<evidence type="ECO:0000256" key="5">
    <source>
        <dbReference type="ARBA" id="ARBA00022833"/>
    </source>
</evidence>
<evidence type="ECO:0000256" key="3">
    <source>
        <dbReference type="ARBA" id="ARBA00008086"/>
    </source>
</evidence>
<dbReference type="EC" id="5.3.1.17" evidence="7"/>
<dbReference type="GO" id="GO:0045490">
    <property type="term" value="P:pectin catabolic process"/>
    <property type="evidence" value="ECO:0007669"/>
    <property type="project" value="UniProtKB-UniRule"/>
</dbReference>
<comment type="similarity">
    <text evidence="3 7">Belongs to the KduI family.</text>
</comment>
<dbReference type="CDD" id="cd20294">
    <property type="entry name" value="cupin_KduI_N"/>
    <property type="match status" value="1"/>
</dbReference>
<dbReference type="EMBL" id="BMYJ01000005">
    <property type="protein sequence ID" value="GHC56971.1"/>
    <property type="molecule type" value="Genomic_DNA"/>
</dbReference>
<reference evidence="8" key="2">
    <citation type="submission" date="2020-09" db="EMBL/GenBank/DDBJ databases">
        <authorList>
            <person name="Sun Q."/>
            <person name="Kim S."/>
        </authorList>
    </citation>
    <scope>NUCLEOTIDE SEQUENCE</scope>
    <source>
        <strain evidence="8">KCTC 23310</strain>
    </source>
</reference>
<dbReference type="Gene3D" id="2.60.120.10">
    <property type="entry name" value="Jelly Rolls"/>
    <property type="match status" value="1"/>
</dbReference>
<feature type="binding site" evidence="7">
    <location>
        <position position="194"/>
    </location>
    <ligand>
        <name>Zn(2+)</name>
        <dbReference type="ChEBI" id="CHEBI:29105"/>
    </ligand>
</feature>
<dbReference type="GO" id="GO:0008697">
    <property type="term" value="F:4-deoxy-L-threo-5-hexosulose-uronate ketol-isomerase activity"/>
    <property type="evidence" value="ECO:0007669"/>
    <property type="project" value="UniProtKB-UniRule"/>
</dbReference>
<comment type="caution">
    <text evidence="8">The sequence shown here is derived from an EMBL/GenBank/DDBJ whole genome shotgun (WGS) entry which is preliminary data.</text>
</comment>
<evidence type="ECO:0000256" key="6">
    <source>
        <dbReference type="ARBA" id="ARBA00023235"/>
    </source>
</evidence>
<dbReference type="Gene3D" id="2.60.120.520">
    <property type="entry name" value="pectin degrading enzyme 5-keto 4- deoxyuronate isomerase, domain 1"/>
    <property type="match status" value="1"/>
</dbReference>
<dbReference type="GO" id="GO:0008270">
    <property type="term" value="F:zinc ion binding"/>
    <property type="evidence" value="ECO:0007669"/>
    <property type="project" value="UniProtKB-UniRule"/>
</dbReference>
<dbReference type="GO" id="GO:0019698">
    <property type="term" value="P:D-galacturonate catabolic process"/>
    <property type="evidence" value="ECO:0007669"/>
    <property type="project" value="TreeGrafter"/>
</dbReference>